<dbReference type="AlphaFoldDB" id="A0AAX3MVC2"/>
<dbReference type="SUPFAM" id="SSF46689">
    <property type="entry name" value="Homeodomain-like"/>
    <property type="match status" value="1"/>
</dbReference>
<dbReference type="PANTHER" id="PTHR43479:SF7">
    <property type="entry name" value="TETR-FAMILY TRANSCRIPTIONAL REGULATOR"/>
    <property type="match status" value="1"/>
</dbReference>
<feature type="domain" description="HTH tetR-type" evidence="3">
    <location>
        <begin position="12"/>
        <end position="72"/>
    </location>
</feature>
<evidence type="ECO:0000256" key="2">
    <source>
        <dbReference type="PROSITE-ProRule" id="PRU00335"/>
    </source>
</evidence>
<gene>
    <name evidence="4" type="ORF">PUW23_14985</name>
</gene>
<sequence length="202" mass="23849">MIKTQPVDRRVTKTKQALKEALLKWMLFKSFNEITITDIVISAELNRGTFYKHYSCKEELLEEVFEDVLSDLIYAYRSPYMNYQNFNIQSLDPSAIKIFDHVQQFRSFYTLLVKSSILPEYYTRIYEALKSLYMEDVTIISPNPAIDKELMACYQANAVLGMITEWVQSNYKYNPTYMAEQLLELTRLNRSNETYHTNFSEA</sequence>
<dbReference type="InterPro" id="IPR039532">
    <property type="entry name" value="TetR_C_Firmicutes"/>
</dbReference>
<dbReference type="InterPro" id="IPR009057">
    <property type="entry name" value="Homeodomain-like_sf"/>
</dbReference>
<dbReference type="GO" id="GO:0003677">
    <property type="term" value="F:DNA binding"/>
    <property type="evidence" value="ECO:0007669"/>
    <property type="project" value="UniProtKB-UniRule"/>
</dbReference>
<organism evidence="4 5">
    <name type="scientific">Paenibacillus urinalis</name>
    <dbReference type="NCBI Taxonomy" id="521520"/>
    <lineage>
        <taxon>Bacteria</taxon>
        <taxon>Bacillati</taxon>
        <taxon>Bacillota</taxon>
        <taxon>Bacilli</taxon>
        <taxon>Bacillales</taxon>
        <taxon>Paenibacillaceae</taxon>
        <taxon>Paenibacillus</taxon>
    </lineage>
</organism>
<dbReference type="EMBL" id="CP118101">
    <property type="protein sequence ID" value="WDH80844.1"/>
    <property type="molecule type" value="Genomic_DNA"/>
</dbReference>
<evidence type="ECO:0000313" key="4">
    <source>
        <dbReference type="EMBL" id="WDH80844.1"/>
    </source>
</evidence>
<accession>A0AAX3MVC2</accession>
<protein>
    <submittedName>
        <fullName evidence="4">TetR/AcrR family transcriptional regulator C-terminal domain-containing protein</fullName>
    </submittedName>
</protein>
<proteinExistence type="predicted"/>
<evidence type="ECO:0000256" key="1">
    <source>
        <dbReference type="ARBA" id="ARBA00023125"/>
    </source>
</evidence>
<dbReference type="InterPro" id="IPR050624">
    <property type="entry name" value="HTH-type_Tx_Regulator"/>
</dbReference>
<dbReference type="InterPro" id="IPR001647">
    <property type="entry name" value="HTH_TetR"/>
</dbReference>
<dbReference type="PROSITE" id="PS50977">
    <property type="entry name" value="HTH_TETR_2"/>
    <property type="match status" value="1"/>
</dbReference>
<evidence type="ECO:0000313" key="5">
    <source>
        <dbReference type="Proteomes" id="UP001220962"/>
    </source>
</evidence>
<feature type="DNA-binding region" description="H-T-H motif" evidence="2">
    <location>
        <begin position="35"/>
        <end position="54"/>
    </location>
</feature>
<name>A0AAX3MVC2_9BACL</name>
<reference evidence="4" key="1">
    <citation type="submission" date="2023-02" db="EMBL/GenBank/DDBJ databases">
        <title>Pathogen: clinical or host-associated sample.</title>
        <authorList>
            <person name="Hergert J."/>
            <person name="Casey R."/>
            <person name="Wagner J."/>
            <person name="Young E.L."/>
            <person name="Oakeson K.F."/>
        </authorList>
    </citation>
    <scope>NUCLEOTIDE SEQUENCE</scope>
    <source>
        <strain evidence="4">2022CK-00830</strain>
    </source>
</reference>
<dbReference type="Gene3D" id="1.10.357.10">
    <property type="entry name" value="Tetracycline Repressor, domain 2"/>
    <property type="match status" value="1"/>
</dbReference>
<dbReference type="Proteomes" id="UP001220962">
    <property type="component" value="Chromosome"/>
</dbReference>
<keyword evidence="1 2" id="KW-0238">DNA-binding</keyword>
<dbReference type="PANTHER" id="PTHR43479">
    <property type="entry name" value="ACREF/ENVCD OPERON REPRESSOR-RELATED"/>
    <property type="match status" value="1"/>
</dbReference>
<dbReference type="RefSeq" id="WP_052511740.1">
    <property type="nucleotide sequence ID" value="NZ_CP118101.1"/>
</dbReference>
<evidence type="ECO:0000259" key="3">
    <source>
        <dbReference type="PROSITE" id="PS50977"/>
    </source>
</evidence>
<dbReference type="Pfam" id="PF14278">
    <property type="entry name" value="TetR_C_8"/>
    <property type="match status" value="1"/>
</dbReference>
<dbReference type="Pfam" id="PF00440">
    <property type="entry name" value="TetR_N"/>
    <property type="match status" value="1"/>
</dbReference>